<dbReference type="GO" id="GO:0003743">
    <property type="term" value="F:translation initiation factor activity"/>
    <property type="evidence" value="ECO:0007669"/>
    <property type="project" value="UniProtKB-UniRule"/>
</dbReference>
<comment type="similarity">
    <text evidence="6">Belongs to the WD repeat STRAP family.</text>
</comment>
<feature type="repeat" description="WD" evidence="8">
    <location>
        <begin position="188"/>
        <end position="229"/>
    </location>
</feature>
<protein>
    <recommendedName>
        <fullName evidence="7">Eukaryotic translation initiation factor 3 subunit I</fullName>
        <shortName evidence="7">eIF3i</shortName>
    </recommendedName>
</protein>
<keyword evidence="2 7" id="KW-0396">Initiation factor</keyword>
<evidence type="ECO:0000256" key="7">
    <source>
        <dbReference type="HAMAP-Rule" id="MF_03008"/>
    </source>
</evidence>
<keyword evidence="4" id="KW-0677">Repeat</keyword>
<dbReference type="InterPro" id="IPR015943">
    <property type="entry name" value="WD40/YVTN_repeat-like_dom_sf"/>
</dbReference>
<comment type="similarity">
    <text evidence="7">Belongs to the eIF-3 subunit I family.</text>
</comment>
<dbReference type="InterPro" id="IPR019775">
    <property type="entry name" value="WD40_repeat_CS"/>
</dbReference>
<feature type="repeat" description="WD" evidence="8">
    <location>
        <begin position="6"/>
        <end position="47"/>
    </location>
</feature>
<comment type="caution">
    <text evidence="9">The sequence shown here is derived from an EMBL/GenBank/DDBJ whole genome shotgun (WGS) entry which is preliminary data.</text>
</comment>
<evidence type="ECO:0000256" key="6">
    <source>
        <dbReference type="ARBA" id="ARBA00038394"/>
    </source>
</evidence>
<keyword evidence="10" id="KW-1185">Reference proteome</keyword>
<dbReference type="GO" id="GO:0001732">
    <property type="term" value="P:formation of cytoplasmic translation initiation complex"/>
    <property type="evidence" value="ECO:0007669"/>
    <property type="project" value="UniProtKB-UniRule"/>
</dbReference>
<gene>
    <name evidence="9" type="ORF">AKO1_004544</name>
</gene>
<dbReference type="PROSITE" id="PS00678">
    <property type="entry name" value="WD_REPEATS_1"/>
    <property type="match status" value="1"/>
</dbReference>
<feature type="repeat" description="WD" evidence="8">
    <location>
        <begin position="285"/>
        <end position="315"/>
    </location>
</feature>
<organism evidence="9 10">
    <name type="scientific">Acrasis kona</name>
    <dbReference type="NCBI Taxonomy" id="1008807"/>
    <lineage>
        <taxon>Eukaryota</taxon>
        <taxon>Discoba</taxon>
        <taxon>Heterolobosea</taxon>
        <taxon>Tetramitia</taxon>
        <taxon>Eutetramitia</taxon>
        <taxon>Acrasidae</taxon>
        <taxon>Acrasis</taxon>
    </lineage>
</organism>
<dbReference type="GO" id="GO:0071541">
    <property type="term" value="C:eukaryotic translation initiation factor 3 complex, eIF3m"/>
    <property type="evidence" value="ECO:0007669"/>
    <property type="project" value="TreeGrafter"/>
</dbReference>
<evidence type="ECO:0000256" key="2">
    <source>
        <dbReference type="ARBA" id="ARBA00022540"/>
    </source>
</evidence>
<evidence type="ECO:0000313" key="10">
    <source>
        <dbReference type="Proteomes" id="UP001431209"/>
    </source>
</evidence>
<reference evidence="9 10" key="1">
    <citation type="submission" date="2024-03" db="EMBL/GenBank/DDBJ databases">
        <title>The Acrasis kona genome and developmental transcriptomes reveal deep origins of eukaryotic multicellular pathways.</title>
        <authorList>
            <person name="Sheikh S."/>
            <person name="Fu C.-J."/>
            <person name="Brown M.W."/>
            <person name="Baldauf S.L."/>
        </authorList>
    </citation>
    <scope>NUCLEOTIDE SEQUENCE [LARGE SCALE GENOMIC DNA]</scope>
    <source>
        <strain evidence="9 10">ATCC MYA-3509</strain>
    </source>
</reference>
<dbReference type="PROSITE" id="PS50294">
    <property type="entry name" value="WD_REPEATS_REGION"/>
    <property type="match status" value="2"/>
</dbReference>
<dbReference type="HAMAP" id="MF_03008">
    <property type="entry name" value="eIF3i"/>
    <property type="match status" value="1"/>
</dbReference>
<dbReference type="GO" id="GO:0003723">
    <property type="term" value="F:RNA binding"/>
    <property type="evidence" value="ECO:0007669"/>
    <property type="project" value="TreeGrafter"/>
</dbReference>
<evidence type="ECO:0000256" key="4">
    <source>
        <dbReference type="ARBA" id="ARBA00022737"/>
    </source>
</evidence>
<keyword evidence="3 8" id="KW-0853">WD repeat</keyword>
<accession>A0AAW2Z3I7</accession>
<sequence>MKPFLLHAHTKPISWIKFNREGDLIFVASKDALVTVWHTHNGELLGSYQHSGAVTCLDVDDSTTRLITACADQNAYLWDIQTGKLICQYSQSTPVRSIQFAEGGNLFLCVTDASYKNTPSIQIYSIPKELYESNKPCEKKQIARLKIEQDVKITHAVWGPLNETIICGCVDGSIRQYDSTSGQCLGKSEDHHKDIIKIALSKDKMLLISASLDNTAKLYETKTLELLKTYKSNEPVNTAAISPYKNHIVLAGGIAAQDVTLSLGKSTYFNSKFFHKVFENKLGEVRGHFGPIHILAFTPDGHGFASGGEDGYVRLHYFDKDVLEMNDGPDGPMD</sequence>
<dbReference type="AlphaFoldDB" id="A0AAW2Z3I7"/>
<dbReference type="PANTHER" id="PTHR19877:SF1">
    <property type="entry name" value="EUKARYOTIC TRANSLATION INITIATION FACTOR 3 SUBUNIT I"/>
    <property type="match status" value="1"/>
</dbReference>
<dbReference type="InterPro" id="IPR027525">
    <property type="entry name" value="eIF3i"/>
</dbReference>
<evidence type="ECO:0000256" key="1">
    <source>
        <dbReference type="ARBA" id="ARBA00022490"/>
    </source>
</evidence>
<evidence type="ECO:0000256" key="3">
    <source>
        <dbReference type="ARBA" id="ARBA00022574"/>
    </source>
</evidence>
<dbReference type="GO" id="GO:0033290">
    <property type="term" value="C:eukaryotic 48S preinitiation complex"/>
    <property type="evidence" value="ECO:0007669"/>
    <property type="project" value="UniProtKB-UniRule"/>
</dbReference>
<dbReference type="EMBL" id="JAOPGA020001001">
    <property type="protein sequence ID" value="KAL0483925.1"/>
    <property type="molecule type" value="Genomic_DNA"/>
</dbReference>
<evidence type="ECO:0000313" key="9">
    <source>
        <dbReference type="EMBL" id="KAL0483925.1"/>
    </source>
</evidence>
<dbReference type="Pfam" id="PF24805">
    <property type="entry name" value="EIF3I"/>
    <property type="match status" value="1"/>
</dbReference>
<dbReference type="GO" id="GO:0016282">
    <property type="term" value="C:eukaryotic 43S preinitiation complex"/>
    <property type="evidence" value="ECO:0007669"/>
    <property type="project" value="UniProtKB-UniRule"/>
</dbReference>
<dbReference type="InterPro" id="IPR036322">
    <property type="entry name" value="WD40_repeat_dom_sf"/>
</dbReference>
<name>A0AAW2Z3I7_9EUKA</name>
<evidence type="ECO:0000256" key="8">
    <source>
        <dbReference type="PROSITE-ProRule" id="PRU00221"/>
    </source>
</evidence>
<dbReference type="PANTHER" id="PTHR19877">
    <property type="entry name" value="EUKARYOTIC TRANSLATION INITIATION FACTOR 3 SUBUNIT I"/>
    <property type="match status" value="1"/>
</dbReference>
<comment type="subcellular location">
    <subcellularLocation>
        <location evidence="7">Cytoplasm</location>
    </subcellularLocation>
</comment>
<keyword evidence="1 7" id="KW-0963">Cytoplasm</keyword>
<dbReference type="Gene3D" id="2.130.10.10">
    <property type="entry name" value="YVTN repeat-like/Quinoprotein amine dehydrogenase"/>
    <property type="match status" value="1"/>
</dbReference>
<dbReference type="CDD" id="cd00200">
    <property type="entry name" value="WD40"/>
    <property type="match status" value="1"/>
</dbReference>
<proteinExistence type="inferred from homology"/>
<comment type="function">
    <text evidence="7">Component of the eukaryotic translation initiation factor 3 (eIF-3) complex, which is involved in protein synthesis of a specialized repertoire of mRNAs and, together with other initiation factors, stimulates binding of mRNA and methionyl-tRNAi to the 40S ribosome. The eIF-3 complex specifically targets and initiates translation of a subset of mRNAs involved in cell proliferation.</text>
</comment>
<dbReference type="SUPFAM" id="SSF50978">
    <property type="entry name" value="WD40 repeat-like"/>
    <property type="match status" value="1"/>
</dbReference>
<dbReference type="SMART" id="SM00320">
    <property type="entry name" value="WD40"/>
    <property type="match status" value="6"/>
</dbReference>
<dbReference type="Proteomes" id="UP001431209">
    <property type="component" value="Unassembled WGS sequence"/>
</dbReference>
<feature type="repeat" description="WD" evidence="8">
    <location>
        <begin position="47"/>
        <end position="88"/>
    </location>
</feature>
<dbReference type="InterPro" id="IPR001680">
    <property type="entry name" value="WD40_rpt"/>
</dbReference>
<dbReference type="PROSITE" id="PS50082">
    <property type="entry name" value="WD_REPEATS_2"/>
    <property type="match status" value="4"/>
</dbReference>
<comment type="subunit">
    <text evidence="7">Component of the eukaryotic translation initiation factor 3 (eIF-3) complex.</text>
</comment>
<evidence type="ECO:0000256" key="5">
    <source>
        <dbReference type="ARBA" id="ARBA00022917"/>
    </source>
</evidence>
<keyword evidence="5 7" id="KW-0648">Protein biosynthesis</keyword>